<dbReference type="InterPro" id="IPR009057">
    <property type="entry name" value="Homeodomain-like_sf"/>
</dbReference>
<protein>
    <submittedName>
        <fullName evidence="12">Apterous</fullName>
    </submittedName>
</protein>
<evidence type="ECO:0000256" key="3">
    <source>
        <dbReference type="ARBA" id="ARBA00022737"/>
    </source>
</evidence>
<dbReference type="InterPro" id="IPR050453">
    <property type="entry name" value="LIM_Homeobox_TF"/>
</dbReference>
<feature type="compositionally biased region" description="Gly residues" evidence="10">
    <location>
        <begin position="1"/>
        <end position="10"/>
    </location>
</feature>
<dbReference type="FunFam" id="1.10.10.60:FF:000027">
    <property type="entry name" value="LIM/homeobox protein Lhx9"/>
    <property type="match status" value="1"/>
</dbReference>
<keyword evidence="3" id="KW-0677">Repeat</keyword>
<evidence type="ECO:0000256" key="10">
    <source>
        <dbReference type="SAM" id="MobiDB-lite"/>
    </source>
</evidence>
<dbReference type="GO" id="GO:0000981">
    <property type="term" value="F:DNA-binding transcription factor activity, RNA polymerase II-specific"/>
    <property type="evidence" value="ECO:0007669"/>
    <property type="project" value="TreeGrafter"/>
</dbReference>
<evidence type="ECO:0000256" key="1">
    <source>
        <dbReference type="ARBA" id="ARBA00004123"/>
    </source>
</evidence>
<dbReference type="SMART" id="SM00389">
    <property type="entry name" value="HOX"/>
    <property type="match status" value="1"/>
</dbReference>
<evidence type="ECO:0000256" key="7">
    <source>
        <dbReference type="ARBA" id="ARBA00023155"/>
    </source>
</evidence>
<dbReference type="STRING" id="104452.A0A0L7LTV2"/>
<accession>A0A0L7LTV2</accession>
<evidence type="ECO:0000256" key="9">
    <source>
        <dbReference type="RuleBase" id="RU000682"/>
    </source>
</evidence>
<organism evidence="12 13">
    <name type="scientific">Operophtera brumata</name>
    <name type="common">Winter moth</name>
    <name type="synonym">Phalaena brumata</name>
    <dbReference type="NCBI Taxonomy" id="104452"/>
    <lineage>
        <taxon>Eukaryota</taxon>
        <taxon>Metazoa</taxon>
        <taxon>Ecdysozoa</taxon>
        <taxon>Arthropoda</taxon>
        <taxon>Hexapoda</taxon>
        <taxon>Insecta</taxon>
        <taxon>Pterygota</taxon>
        <taxon>Neoptera</taxon>
        <taxon>Endopterygota</taxon>
        <taxon>Lepidoptera</taxon>
        <taxon>Glossata</taxon>
        <taxon>Ditrysia</taxon>
        <taxon>Geometroidea</taxon>
        <taxon>Geometridae</taxon>
        <taxon>Larentiinae</taxon>
        <taxon>Operophtera</taxon>
    </lineage>
</organism>
<dbReference type="InterPro" id="IPR001356">
    <property type="entry name" value="HD"/>
</dbReference>
<evidence type="ECO:0000259" key="11">
    <source>
        <dbReference type="SMART" id="SM00389"/>
    </source>
</evidence>
<dbReference type="Gene3D" id="1.10.10.60">
    <property type="entry name" value="Homeodomain-like"/>
    <property type="match status" value="1"/>
</dbReference>
<dbReference type="PANTHER" id="PTHR24208">
    <property type="entry name" value="LIM/HOMEOBOX PROTEIN LHX"/>
    <property type="match status" value="1"/>
</dbReference>
<evidence type="ECO:0000256" key="2">
    <source>
        <dbReference type="ARBA" id="ARBA00022723"/>
    </source>
</evidence>
<dbReference type="SUPFAM" id="SSF46689">
    <property type="entry name" value="Homeodomain-like"/>
    <property type="match status" value="1"/>
</dbReference>
<dbReference type="GO" id="GO:0030182">
    <property type="term" value="P:neuron differentiation"/>
    <property type="evidence" value="ECO:0007669"/>
    <property type="project" value="TreeGrafter"/>
</dbReference>
<dbReference type="EMBL" id="JTDY01000093">
    <property type="protein sequence ID" value="KOB78913.1"/>
    <property type="molecule type" value="Genomic_DNA"/>
</dbReference>
<reference evidence="12 13" key="1">
    <citation type="journal article" date="2015" name="Genome Biol. Evol.">
        <title>The genome of winter moth (Operophtera brumata) provides a genomic perspective on sexual dimorphism and phenology.</title>
        <authorList>
            <person name="Derks M.F."/>
            <person name="Smit S."/>
            <person name="Salis L."/>
            <person name="Schijlen E."/>
            <person name="Bossers A."/>
            <person name="Mateman C."/>
            <person name="Pijl A.S."/>
            <person name="de Ridder D."/>
            <person name="Groenen M.A."/>
            <person name="Visser M.E."/>
            <person name="Megens H.J."/>
        </authorList>
    </citation>
    <scope>NUCLEOTIDE SEQUENCE [LARGE SCALE GENOMIC DNA]</scope>
    <source>
        <strain evidence="12">WM2013NL</strain>
        <tissue evidence="12">Head and thorax</tissue>
    </source>
</reference>
<keyword evidence="6 9" id="KW-0238">DNA-binding</keyword>
<dbReference type="GO" id="GO:0000977">
    <property type="term" value="F:RNA polymerase II transcription regulatory region sequence-specific DNA binding"/>
    <property type="evidence" value="ECO:0007669"/>
    <property type="project" value="TreeGrafter"/>
</dbReference>
<evidence type="ECO:0000313" key="12">
    <source>
        <dbReference type="EMBL" id="KOB78913.1"/>
    </source>
</evidence>
<feature type="domain" description="Homeobox" evidence="11">
    <location>
        <begin position="15"/>
        <end position="69"/>
    </location>
</feature>
<name>A0A0L7LTV2_OPEBR</name>
<comment type="caution">
    <text evidence="12">The sequence shown here is derived from an EMBL/GenBank/DDBJ whole genome shotgun (WGS) entry which is preliminary data.</text>
</comment>
<keyword evidence="4" id="KW-0862">Zinc</keyword>
<evidence type="ECO:0000256" key="6">
    <source>
        <dbReference type="ARBA" id="ARBA00023125"/>
    </source>
</evidence>
<gene>
    <name evidence="12" type="ORF">OBRU01_00581</name>
</gene>
<dbReference type="PANTHER" id="PTHR24208:SF168">
    <property type="entry name" value="PROTEIN APTEROUS"/>
    <property type="match status" value="1"/>
</dbReference>
<feature type="region of interest" description="Disordered" evidence="10">
    <location>
        <begin position="1"/>
        <end position="22"/>
    </location>
</feature>
<evidence type="ECO:0000256" key="4">
    <source>
        <dbReference type="ARBA" id="ARBA00022833"/>
    </source>
</evidence>
<keyword evidence="13" id="KW-1185">Reference proteome</keyword>
<dbReference type="AlphaFoldDB" id="A0A0L7LTV2"/>
<proteinExistence type="predicted"/>
<evidence type="ECO:0000313" key="13">
    <source>
        <dbReference type="Proteomes" id="UP000037510"/>
    </source>
</evidence>
<sequence>MGFRGGGGLGSTSRTKRMRTSFKHHQLRTMKTYFLINHNPDAKDLKQLSQKTGLPKRVLQTCGIVMIMTLV</sequence>
<dbReference type="GO" id="GO:0005634">
    <property type="term" value="C:nucleus"/>
    <property type="evidence" value="ECO:0007669"/>
    <property type="project" value="UniProtKB-SubCell"/>
</dbReference>
<dbReference type="Proteomes" id="UP000037510">
    <property type="component" value="Unassembled WGS sequence"/>
</dbReference>
<comment type="subcellular location">
    <subcellularLocation>
        <location evidence="1 9">Nucleus</location>
    </subcellularLocation>
</comment>
<keyword evidence="5" id="KW-0440">LIM domain</keyword>
<evidence type="ECO:0000256" key="5">
    <source>
        <dbReference type="ARBA" id="ARBA00023038"/>
    </source>
</evidence>
<keyword evidence="8 9" id="KW-0539">Nucleus</keyword>
<keyword evidence="2" id="KW-0479">Metal-binding</keyword>
<evidence type="ECO:0000256" key="8">
    <source>
        <dbReference type="ARBA" id="ARBA00023242"/>
    </source>
</evidence>
<keyword evidence="7 9" id="KW-0371">Homeobox</keyword>
<dbReference type="GO" id="GO:0046872">
    <property type="term" value="F:metal ion binding"/>
    <property type="evidence" value="ECO:0007669"/>
    <property type="project" value="UniProtKB-KW"/>
</dbReference>
<dbReference type="Pfam" id="PF00046">
    <property type="entry name" value="Homeodomain"/>
    <property type="match status" value="1"/>
</dbReference>